<dbReference type="RefSeq" id="XP_008079961.1">
    <property type="nucleotide sequence ID" value="XM_008081770.1"/>
</dbReference>
<proteinExistence type="predicted"/>
<dbReference type="GeneID" id="19465410"/>
<protein>
    <submittedName>
        <fullName evidence="2">Uncharacterized protein</fullName>
    </submittedName>
</protein>
<name>S3D8A2_GLAL2</name>
<keyword evidence="3" id="KW-1185">Reference proteome</keyword>
<dbReference type="HOGENOM" id="CLU_1030769_0_0_1"/>
<dbReference type="Proteomes" id="UP000016922">
    <property type="component" value="Unassembled WGS sequence"/>
</dbReference>
<feature type="compositionally biased region" description="Polar residues" evidence="1">
    <location>
        <begin position="220"/>
        <end position="270"/>
    </location>
</feature>
<gene>
    <name evidence="2" type="ORF">GLAREA_06356</name>
</gene>
<accession>S3D8A2</accession>
<organism evidence="2 3">
    <name type="scientific">Glarea lozoyensis (strain ATCC 20868 / MF5171)</name>
    <dbReference type="NCBI Taxonomy" id="1116229"/>
    <lineage>
        <taxon>Eukaryota</taxon>
        <taxon>Fungi</taxon>
        <taxon>Dikarya</taxon>
        <taxon>Ascomycota</taxon>
        <taxon>Pezizomycotina</taxon>
        <taxon>Leotiomycetes</taxon>
        <taxon>Helotiales</taxon>
        <taxon>Helotiaceae</taxon>
        <taxon>Glarea</taxon>
    </lineage>
</organism>
<evidence type="ECO:0000313" key="3">
    <source>
        <dbReference type="Proteomes" id="UP000016922"/>
    </source>
</evidence>
<evidence type="ECO:0000256" key="1">
    <source>
        <dbReference type="SAM" id="MobiDB-lite"/>
    </source>
</evidence>
<sequence>MATQRDLQSPPRTQMRTRRQLDLSSEASSHHALQPDPAPSAAPPQSPRSTCASQITRVMCCPNIILRPPKTAIINPPPTETPPDHPILTWFASYCAGKWPARIASSPIPWSSYTSIFGIAHFESRKAKACTAITIYAISHTDGAELIQIPEEEFLEVVGNAMAASMKDECLVRKGGGLEWACKRHLDTVYTLYFCVYQERAPVMPVKVLMAPPRGPPVVTQVSPSQKVSTPAASSSFQTRATTSNQEAPATNSDPKTPATTQKSPISTPT</sequence>
<feature type="compositionally biased region" description="Pro residues" evidence="1">
    <location>
        <begin position="36"/>
        <end position="46"/>
    </location>
</feature>
<dbReference type="KEGG" id="glz:GLAREA_06356"/>
<feature type="compositionally biased region" description="Polar residues" evidence="1">
    <location>
        <begin position="1"/>
        <end position="14"/>
    </location>
</feature>
<dbReference type="AlphaFoldDB" id="S3D8A2"/>
<dbReference type="EMBL" id="KE145358">
    <property type="protein sequence ID" value="EPE33344.1"/>
    <property type="molecule type" value="Genomic_DNA"/>
</dbReference>
<feature type="region of interest" description="Disordered" evidence="1">
    <location>
        <begin position="217"/>
        <end position="270"/>
    </location>
</feature>
<reference evidence="2 3" key="1">
    <citation type="journal article" date="2013" name="BMC Genomics">
        <title>Genomics-driven discovery of the pneumocandin biosynthetic gene cluster in the fungus Glarea lozoyensis.</title>
        <authorList>
            <person name="Chen L."/>
            <person name="Yue Q."/>
            <person name="Zhang X."/>
            <person name="Xiang M."/>
            <person name="Wang C."/>
            <person name="Li S."/>
            <person name="Che Y."/>
            <person name="Ortiz-Lopez F.J."/>
            <person name="Bills G.F."/>
            <person name="Liu X."/>
            <person name="An Z."/>
        </authorList>
    </citation>
    <scope>NUCLEOTIDE SEQUENCE [LARGE SCALE GENOMIC DNA]</scope>
    <source>
        <strain evidence="3">ATCC 20868 / MF5171</strain>
    </source>
</reference>
<feature type="region of interest" description="Disordered" evidence="1">
    <location>
        <begin position="1"/>
        <end position="49"/>
    </location>
</feature>
<dbReference type="OrthoDB" id="3525213at2759"/>
<evidence type="ECO:0000313" key="2">
    <source>
        <dbReference type="EMBL" id="EPE33344.1"/>
    </source>
</evidence>